<feature type="transmembrane region" description="Helical" evidence="1">
    <location>
        <begin position="503"/>
        <end position="526"/>
    </location>
</feature>
<proteinExistence type="predicted"/>
<feature type="transmembrane region" description="Helical" evidence="1">
    <location>
        <begin position="195"/>
        <end position="213"/>
    </location>
</feature>
<feature type="transmembrane region" description="Helical" evidence="1">
    <location>
        <begin position="392"/>
        <end position="415"/>
    </location>
</feature>
<keyword evidence="3" id="KW-1185">Reference proteome</keyword>
<feature type="transmembrane region" description="Helical" evidence="1">
    <location>
        <begin position="463"/>
        <end position="483"/>
    </location>
</feature>
<reference evidence="2 3" key="1">
    <citation type="journal article" date="2017" name="Int. J. Syst. Evol. Microbiol.">
        <title>Bacillus mangrovi sp. nov., isolated from a sediment sample from a mangrove forest.</title>
        <authorList>
            <person name="Gupta V."/>
            <person name="Singh P.K."/>
            <person name="Korpole S."/>
            <person name="Tanuku N.R.S."/>
            <person name="Pinnaka A.K."/>
        </authorList>
    </citation>
    <scope>NUCLEOTIDE SEQUENCE [LARGE SCALE GENOMIC DNA]</scope>
    <source>
        <strain evidence="2 3">KCTC 33872</strain>
    </source>
</reference>
<dbReference type="AlphaFoldDB" id="A0A7X2S0X8"/>
<dbReference type="RefSeq" id="WP_155110440.1">
    <property type="nucleotide sequence ID" value="NZ_WMIB01000001.1"/>
</dbReference>
<feature type="transmembrane region" description="Helical" evidence="1">
    <location>
        <begin position="435"/>
        <end position="456"/>
    </location>
</feature>
<evidence type="ECO:0000313" key="3">
    <source>
        <dbReference type="Proteomes" id="UP000434639"/>
    </source>
</evidence>
<organism evidence="2 3">
    <name type="scientific">Metabacillus mangrovi</name>
    <dbReference type="NCBI Taxonomy" id="1491830"/>
    <lineage>
        <taxon>Bacteria</taxon>
        <taxon>Bacillati</taxon>
        <taxon>Bacillota</taxon>
        <taxon>Bacilli</taxon>
        <taxon>Bacillales</taxon>
        <taxon>Bacillaceae</taxon>
        <taxon>Metabacillus</taxon>
    </lineage>
</organism>
<feature type="transmembrane region" description="Helical" evidence="1">
    <location>
        <begin position="165"/>
        <end position="188"/>
    </location>
</feature>
<dbReference type="OrthoDB" id="2014935at2"/>
<feature type="transmembrane region" description="Helical" evidence="1">
    <location>
        <begin position="86"/>
        <end position="105"/>
    </location>
</feature>
<dbReference type="Proteomes" id="UP000434639">
    <property type="component" value="Unassembled WGS sequence"/>
</dbReference>
<gene>
    <name evidence="2" type="ORF">GKZ89_00560</name>
</gene>
<protein>
    <submittedName>
        <fullName evidence="2">ABC transporter permease</fullName>
    </submittedName>
</protein>
<sequence length="533" mass="57934">MTTNLFAKTFFLAAFIFRLDWLRIIIWLISLGFFTIAVPLAFDGLYATQHERDAMALTMANPAMTAMIGPADLSRYTLGVMTSHQMLLMTAVVTGIMSILLVSRHTRADEEEGRLEMVRSLAAGRLAYLQASFIVMLTVCILLALGTGTGLYALGLQSMDLEGSMLYGAALGATGLFFTGVAAVFAQLSDSSRGTVGLSVAFLLSAYLIRALTDVSNEDLSWISPLSWVTKAEVYDSNRWLPVLLLAAAALLLYAAAIWLNAIRDLGRGLLPSRAGKTHASRFLKSPAGLIFRLQRTGMLSWVAGMFVLGASYGSVLGDLETFLSDNEMMQQLFQPEEGMTVIEQFIPLLLIVISLIAVIPSILSILKLRSEEKKDRLVHLLGRAVSRNELLAGYFTAAVFTGFLMITLGALGLWSAGTAAAEGGISFQMILGAAWAYFPAMLVMVSIAAALIGFIPKWAGAIWFYVVYSFITLYFGELFQFPEWAGKLSPFGYVPHIPVDEFTAMPLILLSAAALLMTSAGFTGFSKRDIEN</sequence>
<feature type="transmembrane region" description="Helical" evidence="1">
    <location>
        <begin position="21"/>
        <end position="42"/>
    </location>
</feature>
<feature type="transmembrane region" description="Helical" evidence="1">
    <location>
        <begin position="346"/>
        <end position="367"/>
    </location>
</feature>
<feature type="transmembrane region" description="Helical" evidence="1">
    <location>
        <begin position="240"/>
        <end position="260"/>
    </location>
</feature>
<feature type="transmembrane region" description="Helical" evidence="1">
    <location>
        <begin position="126"/>
        <end position="145"/>
    </location>
</feature>
<dbReference type="EMBL" id="WMIB01000001">
    <property type="protein sequence ID" value="MTH51879.1"/>
    <property type="molecule type" value="Genomic_DNA"/>
</dbReference>
<keyword evidence="1" id="KW-1133">Transmembrane helix</keyword>
<name>A0A7X2S0X8_9BACI</name>
<evidence type="ECO:0000313" key="2">
    <source>
        <dbReference type="EMBL" id="MTH51879.1"/>
    </source>
</evidence>
<keyword evidence="1" id="KW-0472">Membrane</keyword>
<keyword evidence="1" id="KW-0812">Transmembrane</keyword>
<accession>A0A7X2S0X8</accession>
<feature type="transmembrane region" description="Helical" evidence="1">
    <location>
        <begin position="299"/>
        <end position="318"/>
    </location>
</feature>
<comment type="caution">
    <text evidence="2">The sequence shown here is derived from an EMBL/GenBank/DDBJ whole genome shotgun (WGS) entry which is preliminary data.</text>
</comment>
<evidence type="ECO:0000256" key="1">
    <source>
        <dbReference type="SAM" id="Phobius"/>
    </source>
</evidence>